<feature type="domain" description="EthD" evidence="1">
    <location>
        <begin position="12"/>
        <end position="97"/>
    </location>
</feature>
<dbReference type="AlphaFoldDB" id="A0A8H9ITZ6"/>
<dbReference type="SUPFAM" id="SSF54909">
    <property type="entry name" value="Dimeric alpha+beta barrel"/>
    <property type="match status" value="1"/>
</dbReference>
<evidence type="ECO:0000313" key="2">
    <source>
        <dbReference type="EMBL" id="GHF51396.1"/>
    </source>
</evidence>
<dbReference type="InterPro" id="IPR009799">
    <property type="entry name" value="EthD_dom"/>
</dbReference>
<sequence length="111" mass="12762">MIKFVYLVDRVPGMTFEEFVAYHREHHAPLFTSIPEARRYVRRYTVSHPVPAPGYPGPACDGVTEIWFDSWADHDAFFGSANYRELVNPDESRFIDLGSVRTVVTDEKVVL</sequence>
<proteinExistence type="predicted"/>
<dbReference type="GO" id="GO:0016491">
    <property type="term" value="F:oxidoreductase activity"/>
    <property type="evidence" value="ECO:0007669"/>
    <property type="project" value="InterPro"/>
</dbReference>
<dbReference type="InterPro" id="IPR011008">
    <property type="entry name" value="Dimeric_a/b-barrel"/>
</dbReference>
<protein>
    <recommendedName>
        <fullName evidence="1">EthD domain-containing protein</fullName>
    </recommendedName>
</protein>
<dbReference type="NCBIfam" id="TIGR02118">
    <property type="entry name" value="EthD family reductase"/>
    <property type="match status" value="1"/>
</dbReference>
<evidence type="ECO:0000259" key="1">
    <source>
        <dbReference type="Pfam" id="PF07110"/>
    </source>
</evidence>
<evidence type="ECO:0000313" key="3">
    <source>
        <dbReference type="Proteomes" id="UP000658656"/>
    </source>
</evidence>
<reference evidence="2" key="1">
    <citation type="journal article" date="2014" name="Int. J. Syst. Evol. Microbiol.">
        <title>Complete genome sequence of Corynebacterium casei LMG S-19264T (=DSM 44701T), isolated from a smear-ripened cheese.</title>
        <authorList>
            <consortium name="US DOE Joint Genome Institute (JGI-PGF)"/>
            <person name="Walter F."/>
            <person name="Albersmeier A."/>
            <person name="Kalinowski J."/>
            <person name="Ruckert C."/>
        </authorList>
    </citation>
    <scope>NUCLEOTIDE SEQUENCE</scope>
    <source>
        <strain evidence="2">CGMCC 4.7679</strain>
    </source>
</reference>
<dbReference type="EMBL" id="BNAV01000003">
    <property type="protein sequence ID" value="GHF51396.1"/>
    <property type="molecule type" value="Genomic_DNA"/>
</dbReference>
<organism evidence="2 3">
    <name type="scientific">Amycolatopsis bartoniae</name>
    <dbReference type="NCBI Taxonomy" id="941986"/>
    <lineage>
        <taxon>Bacteria</taxon>
        <taxon>Bacillati</taxon>
        <taxon>Actinomycetota</taxon>
        <taxon>Actinomycetes</taxon>
        <taxon>Pseudonocardiales</taxon>
        <taxon>Pseudonocardiaceae</taxon>
        <taxon>Amycolatopsis</taxon>
    </lineage>
</organism>
<accession>A0A8H9ITZ6</accession>
<dbReference type="RefSeq" id="WP_183176712.1">
    <property type="nucleotide sequence ID" value="NZ_BNAV01000003.1"/>
</dbReference>
<dbReference type="Pfam" id="PF07110">
    <property type="entry name" value="EthD"/>
    <property type="match status" value="1"/>
</dbReference>
<reference evidence="2" key="2">
    <citation type="submission" date="2020-09" db="EMBL/GenBank/DDBJ databases">
        <authorList>
            <person name="Sun Q."/>
            <person name="Zhou Y."/>
        </authorList>
    </citation>
    <scope>NUCLEOTIDE SEQUENCE</scope>
    <source>
        <strain evidence="2">CGMCC 4.7679</strain>
    </source>
</reference>
<keyword evidence="3" id="KW-1185">Reference proteome</keyword>
<dbReference type="Proteomes" id="UP000658656">
    <property type="component" value="Unassembled WGS sequence"/>
</dbReference>
<dbReference type="Gene3D" id="3.30.70.100">
    <property type="match status" value="1"/>
</dbReference>
<comment type="caution">
    <text evidence="2">The sequence shown here is derived from an EMBL/GenBank/DDBJ whole genome shotgun (WGS) entry which is preliminary data.</text>
</comment>
<name>A0A8H9ITZ6_9PSEU</name>
<gene>
    <name evidence="2" type="ORF">GCM10017566_25660</name>
</gene>